<gene>
    <name evidence="1" type="ORF">QOZ88_03640</name>
</gene>
<proteinExistence type="predicted"/>
<dbReference type="Proteomes" id="UP001233673">
    <property type="component" value="Unassembled WGS sequence"/>
</dbReference>
<name>A0ABT9I977_9ACTN</name>
<organism evidence="1 2">
    <name type="scientific">Blastococcus carthaginiensis</name>
    <dbReference type="NCBI Taxonomy" id="3050034"/>
    <lineage>
        <taxon>Bacteria</taxon>
        <taxon>Bacillati</taxon>
        <taxon>Actinomycetota</taxon>
        <taxon>Actinomycetes</taxon>
        <taxon>Geodermatophilales</taxon>
        <taxon>Geodermatophilaceae</taxon>
        <taxon>Blastococcus</taxon>
    </lineage>
</organism>
<sequence>MTAGRRAEVTASGIATALLAGTWRRPQMVRRVAIALGYRRAPRWVGTLVGEVLEAYWHPPADRPRELALFVRRTEGWARGQAADVPPRVVRWEPVPTAVVRPRLPGAELAHLGDLARLLDLDQGELAWFADARGLERTAPEPLRHYR</sequence>
<dbReference type="RefSeq" id="WP_305998430.1">
    <property type="nucleotide sequence ID" value="NZ_JASNFN010000002.1"/>
</dbReference>
<comment type="caution">
    <text evidence="1">The sequence shown here is derived from an EMBL/GenBank/DDBJ whole genome shotgun (WGS) entry which is preliminary data.</text>
</comment>
<protein>
    <recommendedName>
        <fullName evidence="3">Winged helix-turn-helix domain-containing protein</fullName>
    </recommendedName>
</protein>
<evidence type="ECO:0008006" key="3">
    <source>
        <dbReference type="Google" id="ProtNLM"/>
    </source>
</evidence>
<evidence type="ECO:0000313" key="2">
    <source>
        <dbReference type="Proteomes" id="UP001233673"/>
    </source>
</evidence>
<accession>A0ABT9I977</accession>
<dbReference type="EMBL" id="JASNFN010000002">
    <property type="protein sequence ID" value="MDP5181719.1"/>
    <property type="molecule type" value="Genomic_DNA"/>
</dbReference>
<evidence type="ECO:0000313" key="1">
    <source>
        <dbReference type="EMBL" id="MDP5181719.1"/>
    </source>
</evidence>
<keyword evidence="2" id="KW-1185">Reference proteome</keyword>
<reference evidence="2" key="1">
    <citation type="submission" date="2023-05" db="EMBL/GenBank/DDBJ databases">
        <title>Draft genome of Pseudofrankia sp. BMG5.37.</title>
        <authorList>
            <person name="Gtari M."/>
            <person name="Ghodhbane F."/>
            <person name="Sbissi I."/>
        </authorList>
    </citation>
    <scope>NUCLEOTIDE SEQUENCE [LARGE SCALE GENOMIC DNA]</scope>
    <source>
        <strain evidence="2">BMG 814</strain>
    </source>
</reference>